<dbReference type="EMBL" id="SLWO01000001">
    <property type="protein sequence ID" value="TCO31309.1"/>
    <property type="molecule type" value="Genomic_DNA"/>
</dbReference>
<dbReference type="PANTHER" id="PTHR42663">
    <property type="entry name" value="HYDROLASE C777.06C-RELATED-RELATED"/>
    <property type="match status" value="1"/>
</dbReference>
<protein>
    <submittedName>
        <fullName evidence="2">Phosphoribosyl 1,2-cyclic phosphate phosphodiesterase</fullName>
    </submittedName>
</protein>
<sequence length="288" mass="32997">MTSKDSFFILYNKWSYFDHYRKSKLHIRKGGFFTMKITFLGTGTSQGVPVIACNCEVCLSPDRKNNRLRTSILVELADKTIVVDSGPDFRYQLLREQVKDLDAVLFTHEHKDHIAGLDDIRPFNYLLQKVIDVYATDRVQTALKREFYYIFADTKYHGLPQINLHTVTNGENFLIGENTIISFEVMHHLLPITGYRIGDFTYITDAKTIPDQSFEVIKGTKVLVINALQKEPHISHFTLSEAIAFAEKVGAETTYITHISHNLGLHEEVEKELPANIRLAYDGLKIEL</sequence>
<evidence type="ECO:0000259" key="1">
    <source>
        <dbReference type="SMART" id="SM00849"/>
    </source>
</evidence>
<comment type="caution">
    <text evidence="2">The sequence shown here is derived from an EMBL/GenBank/DDBJ whole genome shotgun (WGS) entry which is preliminary data.</text>
</comment>
<dbReference type="SUPFAM" id="SSF56281">
    <property type="entry name" value="Metallo-hydrolase/oxidoreductase"/>
    <property type="match status" value="1"/>
</dbReference>
<dbReference type="Gene3D" id="3.60.15.10">
    <property type="entry name" value="Ribonuclease Z/Hydroxyacylglutathione hydrolase-like"/>
    <property type="match status" value="1"/>
</dbReference>
<reference evidence="2 3" key="1">
    <citation type="submission" date="2019-03" db="EMBL/GenBank/DDBJ databases">
        <title>Genomic Encyclopedia of Type Strains, Phase IV (KMG-IV): sequencing the most valuable type-strain genomes for metagenomic binning, comparative biology and taxonomic classification.</title>
        <authorList>
            <person name="Goeker M."/>
        </authorList>
    </citation>
    <scope>NUCLEOTIDE SEQUENCE [LARGE SCALE GENOMIC DNA]</scope>
    <source>
        <strain evidence="2 3">DSM 103236</strain>
    </source>
</reference>
<dbReference type="AlphaFoldDB" id="A0A4R2HM69"/>
<evidence type="ECO:0000313" key="3">
    <source>
        <dbReference type="Proteomes" id="UP000295684"/>
    </source>
</evidence>
<evidence type="ECO:0000313" key="2">
    <source>
        <dbReference type="EMBL" id="TCO31309.1"/>
    </source>
</evidence>
<dbReference type="Pfam" id="PF12706">
    <property type="entry name" value="Lactamase_B_2"/>
    <property type="match status" value="1"/>
</dbReference>
<dbReference type="InterPro" id="IPR036866">
    <property type="entry name" value="RibonucZ/Hydroxyglut_hydro"/>
</dbReference>
<proteinExistence type="predicted"/>
<organism evidence="2 3">
    <name type="scientific">Pedobacter psychrotolerans</name>
    <dbReference type="NCBI Taxonomy" id="1843235"/>
    <lineage>
        <taxon>Bacteria</taxon>
        <taxon>Pseudomonadati</taxon>
        <taxon>Bacteroidota</taxon>
        <taxon>Sphingobacteriia</taxon>
        <taxon>Sphingobacteriales</taxon>
        <taxon>Sphingobacteriaceae</taxon>
        <taxon>Pedobacter</taxon>
    </lineage>
</organism>
<dbReference type="InterPro" id="IPR001279">
    <property type="entry name" value="Metallo-B-lactamas"/>
</dbReference>
<dbReference type="SMART" id="SM00849">
    <property type="entry name" value="Lactamase_B"/>
    <property type="match status" value="1"/>
</dbReference>
<accession>A0A4R2HM69</accession>
<feature type="domain" description="Metallo-beta-lactamase" evidence="1">
    <location>
        <begin position="68"/>
        <end position="261"/>
    </location>
</feature>
<dbReference type="CDD" id="cd16279">
    <property type="entry name" value="metallo-hydrolase-like_MBL-fold"/>
    <property type="match status" value="1"/>
</dbReference>
<dbReference type="PANTHER" id="PTHR42663:SF6">
    <property type="entry name" value="HYDROLASE C777.06C-RELATED"/>
    <property type="match status" value="1"/>
</dbReference>
<gene>
    <name evidence="2" type="ORF">EV200_101758</name>
</gene>
<dbReference type="Proteomes" id="UP000295684">
    <property type="component" value="Unassembled WGS sequence"/>
</dbReference>
<name>A0A4R2HM69_9SPHI</name>